<keyword evidence="6" id="KW-1185">Reference proteome</keyword>
<dbReference type="InterPro" id="IPR010998">
    <property type="entry name" value="Integrase_recombinase_N"/>
</dbReference>
<sequence length="654" mass="72434">MPKRRHENAIEYLASKLKKLEKKMKRSRKRRSLSESSSSTSSSSESSSASSRNPSPAPPTMLALSDQDHHNATATMEPDHTAPLLVPEPVAGTSASETIRTSQEPETTNFPQENTGMEQSSGNLDTGLDPDILDILGTDPSAVMEYGPNINEELASRLNYLATSGLDKDSRKELMQKYLVPINCKNISAPQLNPEIKAATPEYVQKRDKSIEFHQKEIAAAIACIGQIMTTQFYNSTRDNELLKSLMDVKTQTRQEFKPQVGPRESSGGAGPSTSTSADSSSSDDELPATAAAAAAVEHARPLLDHVVLSAQADEEALAADKREHPPQPYPGGRDLIRAGFLRRDVPLAAIDIMLASLSENTMKQYDSCLKKWFTFCNDYKIDMYTPTVPNIIQFLTNVLNSGNQYQTINCHRAAVSLLVGPLDDDLITRFCKGVYKLRPPLPRYNMTWDANTVLDYLSSLYPNDEITLDKISKKCVTLLALVTGHRVQTLSKIKIDNLVILHKQIVIKIPDLIKTSRPGSNQPTLHLPYFENRVSICPAHTLNSYINKTKDIRKSNNLFISFRSPHKPVCSQTLSRWIKSTLQDSGIDVSIFSAHSTRHAATSLAHRDGVNIDLIRKTAGWSGNSTVFAQFYNRPVVSNEDYTLFARTLSSSK</sequence>
<feature type="compositionally biased region" description="Basic residues" evidence="3">
    <location>
        <begin position="20"/>
        <end position="31"/>
    </location>
</feature>
<evidence type="ECO:0000259" key="4">
    <source>
        <dbReference type="PROSITE" id="PS51898"/>
    </source>
</evidence>
<dbReference type="EMBL" id="JBEUOH010000014">
    <property type="protein sequence ID" value="KAL0879402.1"/>
    <property type="molecule type" value="Genomic_DNA"/>
</dbReference>
<evidence type="ECO:0000313" key="6">
    <source>
        <dbReference type="Proteomes" id="UP001549920"/>
    </source>
</evidence>
<dbReference type="PROSITE" id="PS51898">
    <property type="entry name" value="TYR_RECOMBINASE"/>
    <property type="match status" value="1"/>
</dbReference>
<feature type="region of interest" description="Disordered" evidence="3">
    <location>
        <begin position="253"/>
        <end position="292"/>
    </location>
</feature>
<evidence type="ECO:0000256" key="2">
    <source>
        <dbReference type="ARBA" id="ARBA00023172"/>
    </source>
</evidence>
<protein>
    <recommendedName>
        <fullName evidence="4">Tyr recombinase domain-containing protein</fullName>
    </recommendedName>
</protein>
<dbReference type="Pfam" id="PF00589">
    <property type="entry name" value="Phage_integrase"/>
    <property type="match status" value="1"/>
</dbReference>
<feature type="domain" description="Tyr recombinase" evidence="4">
    <location>
        <begin position="437"/>
        <end position="647"/>
    </location>
</feature>
<dbReference type="CDD" id="cd00397">
    <property type="entry name" value="DNA_BRE_C"/>
    <property type="match status" value="1"/>
</dbReference>
<feature type="region of interest" description="Disordered" evidence="3">
    <location>
        <begin position="20"/>
        <end position="75"/>
    </location>
</feature>
<accession>A0ABR3HS58</accession>
<keyword evidence="1" id="KW-0238">DNA-binding</keyword>
<dbReference type="SUPFAM" id="SSF56349">
    <property type="entry name" value="DNA breaking-rejoining enzymes"/>
    <property type="match status" value="1"/>
</dbReference>
<proteinExistence type="predicted"/>
<dbReference type="Gene3D" id="1.10.150.130">
    <property type="match status" value="1"/>
</dbReference>
<evidence type="ECO:0000256" key="3">
    <source>
        <dbReference type="SAM" id="MobiDB-lite"/>
    </source>
</evidence>
<reference evidence="5 6" key="1">
    <citation type="submission" date="2024-06" db="EMBL/GenBank/DDBJ databases">
        <title>A chromosome-level genome assembly of beet webworm, Loxostege sticticalis.</title>
        <authorList>
            <person name="Zhang Y."/>
        </authorList>
    </citation>
    <scope>NUCLEOTIDE SEQUENCE [LARGE SCALE GENOMIC DNA]</scope>
    <source>
        <strain evidence="5">AQ026</strain>
        <tissue evidence="5">Whole body</tissue>
    </source>
</reference>
<comment type="caution">
    <text evidence="5">The sequence shown here is derived from an EMBL/GenBank/DDBJ whole genome shotgun (WGS) entry which is preliminary data.</text>
</comment>
<keyword evidence="2" id="KW-0233">DNA recombination</keyword>
<feature type="region of interest" description="Disordered" evidence="3">
    <location>
        <begin position="92"/>
        <end position="123"/>
    </location>
</feature>
<dbReference type="InterPro" id="IPR002104">
    <property type="entry name" value="Integrase_catalytic"/>
</dbReference>
<dbReference type="InterPro" id="IPR013762">
    <property type="entry name" value="Integrase-like_cat_sf"/>
</dbReference>
<dbReference type="Proteomes" id="UP001549920">
    <property type="component" value="Unassembled WGS sequence"/>
</dbReference>
<gene>
    <name evidence="5" type="ORF">ABMA27_003160</name>
</gene>
<dbReference type="PANTHER" id="PTHR35617">
    <property type="entry name" value="PHAGE_INTEGRASE DOMAIN-CONTAINING PROTEIN"/>
    <property type="match status" value="1"/>
</dbReference>
<feature type="compositionally biased region" description="Low complexity" evidence="3">
    <location>
        <begin position="34"/>
        <end position="52"/>
    </location>
</feature>
<dbReference type="Gene3D" id="1.10.443.10">
    <property type="entry name" value="Intergrase catalytic core"/>
    <property type="match status" value="1"/>
</dbReference>
<feature type="compositionally biased region" description="Polar residues" evidence="3">
    <location>
        <begin position="93"/>
        <end position="123"/>
    </location>
</feature>
<evidence type="ECO:0000256" key="1">
    <source>
        <dbReference type="ARBA" id="ARBA00023125"/>
    </source>
</evidence>
<dbReference type="PANTHER" id="PTHR35617:SF3">
    <property type="entry name" value="CORE-BINDING (CB) DOMAIN-CONTAINING PROTEIN"/>
    <property type="match status" value="1"/>
</dbReference>
<organism evidence="5 6">
    <name type="scientific">Loxostege sticticalis</name>
    <name type="common">Beet webworm moth</name>
    <dbReference type="NCBI Taxonomy" id="481309"/>
    <lineage>
        <taxon>Eukaryota</taxon>
        <taxon>Metazoa</taxon>
        <taxon>Ecdysozoa</taxon>
        <taxon>Arthropoda</taxon>
        <taxon>Hexapoda</taxon>
        <taxon>Insecta</taxon>
        <taxon>Pterygota</taxon>
        <taxon>Neoptera</taxon>
        <taxon>Endopterygota</taxon>
        <taxon>Lepidoptera</taxon>
        <taxon>Glossata</taxon>
        <taxon>Ditrysia</taxon>
        <taxon>Pyraloidea</taxon>
        <taxon>Crambidae</taxon>
        <taxon>Pyraustinae</taxon>
        <taxon>Loxostege</taxon>
    </lineage>
</organism>
<evidence type="ECO:0000313" key="5">
    <source>
        <dbReference type="EMBL" id="KAL0879402.1"/>
    </source>
</evidence>
<name>A0ABR3HS58_LOXSC</name>
<feature type="compositionally biased region" description="Low complexity" evidence="3">
    <location>
        <begin position="272"/>
        <end position="281"/>
    </location>
</feature>
<dbReference type="InterPro" id="IPR011010">
    <property type="entry name" value="DNA_brk_join_enz"/>
</dbReference>